<organism evidence="8 9">
    <name type="scientific">Saponaria officinalis</name>
    <name type="common">Common soapwort</name>
    <name type="synonym">Lychnis saponaria</name>
    <dbReference type="NCBI Taxonomy" id="3572"/>
    <lineage>
        <taxon>Eukaryota</taxon>
        <taxon>Viridiplantae</taxon>
        <taxon>Streptophyta</taxon>
        <taxon>Embryophyta</taxon>
        <taxon>Tracheophyta</taxon>
        <taxon>Spermatophyta</taxon>
        <taxon>Magnoliopsida</taxon>
        <taxon>eudicotyledons</taxon>
        <taxon>Gunneridae</taxon>
        <taxon>Pentapetalae</taxon>
        <taxon>Caryophyllales</taxon>
        <taxon>Caryophyllaceae</taxon>
        <taxon>Caryophylleae</taxon>
        <taxon>Saponaria</taxon>
    </lineage>
</organism>
<keyword evidence="3 6" id="KW-0902">Two-component regulatory system</keyword>
<evidence type="ECO:0000313" key="9">
    <source>
        <dbReference type="Proteomes" id="UP001443914"/>
    </source>
</evidence>
<keyword evidence="5" id="KW-0597">Phosphoprotein</keyword>
<keyword evidence="4" id="KW-0539">Nucleus</keyword>
<comment type="function">
    <text evidence="6">Functions as a two-component phosphorelay mediators between cytokinin sensor histidine kinases and response regulators (B-type ARRs). Plays an important role in propagating cytokinin signal transduction.</text>
</comment>
<reference evidence="8" key="1">
    <citation type="submission" date="2024-03" db="EMBL/GenBank/DDBJ databases">
        <title>WGS assembly of Saponaria officinalis var. Norfolk2.</title>
        <authorList>
            <person name="Jenkins J."/>
            <person name="Shu S."/>
            <person name="Grimwood J."/>
            <person name="Barry K."/>
            <person name="Goodstein D."/>
            <person name="Schmutz J."/>
            <person name="Leebens-Mack J."/>
            <person name="Osbourn A."/>
        </authorList>
    </citation>
    <scope>NUCLEOTIDE SEQUENCE [LARGE SCALE GENOMIC DNA]</scope>
    <source>
        <strain evidence="8">JIC</strain>
    </source>
</reference>
<evidence type="ECO:0000256" key="4">
    <source>
        <dbReference type="ARBA" id="ARBA00023242"/>
    </source>
</evidence>
<dbReference type="Pfam" id="PF01627">
    <property type="entry name" value="Hpt"/>
    <property type="match status" value="1"/>
</dbReference>
<keyword evidence="2 6" id="KW-0932">Cytokinin signaling pathway</keyword>
<dbReference type="GO" id="GO:0009736">
    <property type="term" value="P:cytokinin-activated signaling pathway"/>
    <property type="evidence" value="ECO:0007669"/>
    <property type="project" value="UniProtKB-KW"/>
</dbReference>
<feature type="modified residue" description="Phosphohistidine" evidence="5">
    <location>
        <position position="81"/>
    </location>
</feature>
<dbReference type="Proteomes" id="UP001443914">
    <property type="component" value="Unassembled WGS sequence"/>
</dbReference>
<dbReference type="GO" id="GO:0009927">
    <property type="term" value="F:histidine phosphotransfer kinase activity"/>
    <property type="evidence" value="ECO:0007669"/>
    <property type="project" value="UniProtKB-UniRule"/>
</dbReference>
<dbReference type="GO" id="GO:0043424">
    <property type="term" value="F:protein histidine kinase binding"/>
    <property type="evidence" value="ECO:0007669"/>
    <property type="project" value="UniProtKB-UniRule"/>
</dbReference>
<comment type="caution">
    <text evidence="8">The sequence shown here is derived from an EMBL/GenBank/DDBJ whole genome shotgun (WGS) entry which is preliminary data.</text>
</comment>
<dbReference type="FunFam" id="1.20.120.160:FF:000001">
    <property type="entry name" value="Histidine-containing phosphotransfer protein 1"/>
    <property type="match status" value="1"/>
</dbReference>
<dbReference type="PANTHER" id="PTHR28242">
    <property type="entry name" value="PHOSPHORELAY INTERMEDIATE PROTEIN YPD1"/>
    <property type="match status" value="1"/>
</dbReference>
<dbReference type="GO" id="GO:0005829">
    <property type="term" value="C:cytosol"/>
    <property type="evidence" value="ECO:0007669"/>
    <property type="project" value="UniProtKB-SubCell"/>
</dbReference>
<evidence type="ECO:0000259" key="7">
    <source>
        <dbReference type="PROSITE" id="PS50894"/>
    </source>
</evidence>
<sequence>MDSEAAQLQKQLFDFTTSLFNQGVLNEQFTQLQSLQDESNPKFVIEVVTLFFEDSERLLNEMALSLGQENVDFKKLDAHVHQLKGSSSSIGAHRVQHSCIAFRNSCDDKNVEGCSKCLQQVKNEYFLVKSKLETMFKLEQQILAAGGSIPNVDRGF</sequence>
<evidence type="ECO:0000313" key="8">
    <source>
        <dbReference type="EMBL" id="KAK9691838.1"/>
    </source>
</evidence>
<comment type="subcellular location">
    <subcellularLocation>
        <location evidence="6">Cytoplasm</location>
        <location evidence="6">Cytosol</location>
    </subcellularLocation>
    <subcellularLocation>
        <location evidence="6">Nucleus</location>
    </subcellularLocation>
</comment>
<dbReference type="InterPro" id="IPR008207">
    <property type="entry name" value="Sig_transdc_His_kin_Hpt_dom"/>
</dbReference>
<comment type="domain">
    <text evidence="6">Histidine-containing phosphotransfer domain (HPt) contains an active histidine that mediates the phosphotransfer.</text>
</comment>
<dbReference type="InterPro" id="IPR036641">
    <property type="entry name" value="HPT_dom_sf"/>
</dbReference>
<keyword evidence="1" id="KW-0963">Cytoplasm</keyword>
<dbReference type="AlphaFoldDB" id="A0AAW1IQ44"/>
<name>A0AAW1IQ44_SAPOF</name>
<dbReference type="InterPro" id="IPR045871">
    <property type="entry name" value="AHP1-5/YPD1"/>
</dbReference>
<dbReference type="Gene3D" id="1.20.120.160">
    <property type="entry name" value="HPT domain"/>
    <property type="match status" value="1"/>
</dbReference>
<dbReference type="CDD" id="cd00088">
    <property type="entry name" value="HPT"/>
    <property type="match status" value="1"/>
</dbReference>
<dbReference type="SUPFAM" id="SSF47226">
    <property type="entry name" value="Histidine-containing phosphotransfer domain, HPT domain"/>
    <property type="match status" value="1"/>
</dbReference>
<accession>A0AAW1IQ44</accession>
<evidence type="ECO:0000256" key="3">
    <source>
        <dbReference type="ARBA" id="ARBA00023012"/>
    </source>
</evidence>
<gene>
    <name evidence="8" type="ORF">RND81_09G223400</name>
</gene>
<dbReference type="PROSITE" id="PS50894">
    <property type="entry name" value="HPT"/>
    <property type="match status" value="1"/>
</dbReference>
<dbReference type="PANTHER" id="PTHR28242:SF52">
    <property type="entry name" value="PHOSPHORELAY INTERMEDIATE PROTEIN YPD1"/>
    <property type="match status" value="1"/>
</dbReference>
<proteinExistence type="predicted"/>
<keyword evidence="9" id="KW-1185">Reference proteome</keyword>
<feature type="domain" description="HPt" evidence="7">
    <location>
        <begin position="40"/>
        <end position="145"/>
    </location>
</feature>
<evidence type="ECO:0000256" key="1">
    <source>
        <dbReference type="ARBA" id="ARBA00022490"/>
    </source>
</evidence>
<evidence type="ECO:0000256" key="2">
    <source>
        <dbReference type="ARBA" id="ARBA00022864"/>
    </source>
</evidence>
<evidence type="ECO:0000256" key="6">
    <source>
        <dbReference type="RuleBase" id="RU369004"/>
    </source>
</evidence>
<dbReference type="EMBL" id="JBDFQZ010000009">
    <property type="protein sequence ID" value="KAK9691838.1"/>
    <property type="molecule type" value="Genomic_DNA"/>
</dbReference>
<dbReference type="GO" id="GO:0000160">
    <property type="term" value="P:phosphorelay signal transduction system"/>
    <property type="evidence" value="ECO:0007669"/>
    <property type="project" value="UniProtKB-UniRule"/>
</dbReference>
<dbReference type="GO" id="GO:0005634">
    <property type="term" value="C:nucleus"/>
    <property type="evidence" value="ECO:0007669"/>
    <property type="project" value="UniProtKB-SubCell"/>
</dbReference>
<protein>
    <recommendedName>
        <fullName evidence="6">Histidine-containing phosphotransfer protein</fullName>
    </recommendedName>
</protein>
<evidence type="ECO:0000256" key="5">
    <source>
        <dbReference type="PROSITE-ProRule" id="PRU00110"/>
    </source>
</evidence>